<keyword evidence="5" id="KW-1133">Transmembrane helix</keyword>
<dbReference type="GO" id="GO:0005509">
    <property type="term" value="F:calcium ion binding"/>
    <property type="evidence" value="ECO:0007669"/>
    <property type="project" value="UniProtKB-UniRule"/>
</dbReference>
<dbReference type="PROSITE" id="PS00232">
    <property type="entry name" value="CADHERIN_1"/>
    <property type="match status" value="3"/>
</dbReference>
<dbReference type="OrthoDB" id="6252479at2759"/>
<feature type="domain" description="Cadherin" evidence="9">
    <location>
        <begin position="37"/>
        <end position="142"/>
    </location>
</feature>
<dbReference type="InterPro" id="IPR015919">
    <property type="entry name" value="Cadherin-like_sf"/>
</dbReference>
<organism evidence="10 11">
    <name type="scientific">Teladorsagia circumcincta</name>
    <name type="common">Brown stomach worm</name>
    <name type="synonym">Ostertagia circumcincta</name>
    <dbReference type="NCBI Taxonomy" id="45464"/>
    <lineage>
        <taxon>Eukaryota</taxon>
        <taxon>Metazoa</taxon>
        <taxon>Ecdysozoa</taxon>
        <taxon>Nematoda</taxon>
        <taxon>Chromadorea</taxon>
        <taxon>Rhabditida</taxon>
        <taxon>Rhabditina</taxon>
        <taxon>Rhabditomorpha</taxon>
        <taxon>Strongyloidea</taxon>
        <taxon>Trichostrongylidae</taxon>
        <taxon>Teladorsagia</taxon>
    </lineage>
</organism>
<proteinExistence type="predicted"/>
<dbReference type="InterPro" id="IPR020894">
    <property type="entry name" value="Cadherin_CS"/>
</dbReference>
<feature type="region of interest" description="Disordered" evidence="8">
    <location>
        <begin position="547"/>
        <end position="578"/>
    </location>
</feature>
<keyword evidence="4 7" id="KW-0106">Calcium</keyword>
<feature type="domain" description="Cadherin" evidence="9">
    <location>
        <begin position="143"/>
        <end position="249"/>
    </location>
</feature>
<feature type="domain" description="Cadherin" evidence="9">
    <location>
        <begin position="967"/>
        <end position="1085"/>
    </location>
</feature>
<evidence type="ECO:0000256" key="8">
    <source>
        <dbReference type="SAM" id="MobiDB-lite"/>
    </source>
</evidence>
<dbReference type="PANTHER" id="PTHR24026">
    <property type="entry name" value="FAT ATYPICAL CADHERIN-RELATED"/>
    <property type="match status" value="1"/>
</dbReference>
<feature type="compositionally biased region" description="Polar residues" evidence="8">
    <location>
        <begin position="401"/>
        <end position="421"/>
    </location>
</feature>
<evidence type="ECO:0000313" key="10">
    <source>
        <dbReference type="EMBL" id="PIO74957.1"/>
    </source>
</evidence>
<keyword evidence="3" id="KW-0677">Repeat</keyword>
<dbReference type="EMBL" id="KZ345196">
    <property type="protein sequence ID" value="PIO74957.1"/>
    <property type="molecule type" value="Genomic_DNA"/>
</dbReference>
<feature type="domain" description="Cadherin" evidence="9">
    <location>
        <begin position="270"/>
        <end position="362"/>
    </location>
</feature>
<evidence type="ECO:0000256" key="4">
    <source>
        <dbReference type="ARBA" id="ARBA00022837"/>
    </source>
</evidence>
<dbReference type="CDD" id="cd11304">
    <property type="entry name" value="Cadherin_repeat"/>
    <property type="match status" value="7"/>
</dbReference>
<dbReference type="GO" id="GO:0007156">
    <property type="term" value="P:homophilic cell adhesion via plasma membrane adhesion molecules"/>
    <property type="evidence" value="ECO:0007669"/>
    <property type="project" value="InterPro"/>
</dbReference>
<dbReference type="PROSITE" id="PS50268">
    <property type="entry name" value="CADHERIN_2"/>
    <property type="match status" value="8"/>
</dbReference>
<feature type="region of interest" description="Disordered" evidence="8">
    <location>
        <begin position="348"/>
        <end position="425"/>
    </location>
</feature>
<reference evidence="10 11" key="1">
    <citation type="submission" date="2015-09" db="EMBL/GenBank/DDBJ databases">
        <title>Draft genome of the parasitic nematode Teladorsagia circumcincta isolate WARC Sus (inbred).</title>
        <authorList>
            <person name="Mitreva M."/>
        </authorList>
    </citation>
    <scope>NUCLEOTIDE SEQUENCE [LARGE SCALE GENOMIC DNA]</scope>
    <source>
        <strain evidence="10 11">S</strain>
    </source>
</reference>
<dbReference type="SUPFAM" id="SSF49313">
    <property type="entry name" value="Cadherin-like"/>
    <property type="match status" value="7"/>
</dbReference>
<dbReference type="PRINTS" id="PR00205">
    <property type="entry name" value="CADHERIN"/>
</dbReference>
<dbReference type="PANTHER" id="PTHR24026:SF126">
    <property type="entry name" value="PROTOCADHERIN FAT 4"/>
    <property type="match status" value="1"/>
</dbReference>
<protein>
    <submittedName>
        <fullName evidence="10">Cadherin domain protein</fullName>
    </submittedName>
</protein>
<dbReference type="Gene3D" id="2.60.40.60">
    <property type="entry name" value="Cadherins"/>
    <property type="match status" value="8"/>
</dbReference>
<dbReference type="SMART" id="SM00112">
    <property type="entry name" value="CA"/>
    <property type="match status" value="7"/>
</dbReference>
<dbReference type="Proteomes" id="UP000230423">
    <property type="component" value="Unassembled WGS sequence"/>
</dbReference>
<gene>
    <name evidence="10" type="ORF">TELCIR_03014</name>
</gene>
<feature type="domain" description="Cadherin" evidence="9">
    <location>
        <begin position="747"/>
        <end position="849"/>
    </location>
</feature>
<name>A0A2G9UXJ2_TELCI</name>
<feature type="compositionally biased region" description="Low complexity" evidence="8">
    <location>
        <begin position="364"/>
        <end position="400"/>
    </location>
</feature>
<comment type="subcellular location">
    <subcellularLocation>
        <location evidence="1">Membrane</location>
    </subcellularLocation>
</comment>
<keyword evidence="11" id="KW-1185">Reference proteome</keyword>
<keyword evidence="6" id="KW-0472">Membrane</keyword>
<feature type="compositionally biased region" description="Polar residues" evidence="8">
    <location>
        <begin position="547"/>
        <end position="558"/>
    </location>
</feature>
<dbReference type="FunFam" id="2.60.40.60:FF:000104">
    <property type="entry name" value="cadherin-23 isoform X1"/>
    <property type="match status" value="1"/>
</dbReference>
<evidence type="ECO:0000259" key="9">
    <source>
        <dbReference type="PROSITE" id="PS50268"/>
    </source>
</evidence>
<evidence type="ECO:0000256" key="1">
    <source>
        <dbReference type="ARBA" id="ARBA00004370"/>
    </source>
</evidence>
<evidence type="ECO:0000313" key="11">
    <source>
        <dbReference type="Proteomes" id="UP000230423"/>
    </source>
</evidence>
<feature type="domain" description="Cadherin" evidence="9">
    <location>
        <begin position="1080"/>
        <end position="1195"/>
    </location>
</feature>
<dbReference type="GO" id="GO:0005886">
    <property type="term" value="C:plasma membrane"/>
    <property type="evidence" value="ECO:0007669"/>
    <property type="project" value="UniProtKB-SubCell"/>
</dbReference>
<feature type="compositionally biased region" description="Polar residues" evidence="8">
    <location>
        <begin position="348"/>
        <end position="363"/>
    </location>
</feature>
<accession>A0A2G9UXJ2</accession>
<evidence type="ECO:0000256" key="5">
    <source>
        <dbReference type="ARBA" id="ARBA00022989"/>
    </source>
</evidence>
<keyword evidence="2" id="KW-0812">Transmembrane</keyword>
<dbReference type="InterPro" id="IPR002126">
    <property type="entry name" value="Cadherin-like_dom"/>
</dbReference>
<feature type="domain" description="Cadherin" evidence="9">
    <location>
        <begin position="4"/>
        <end position="36"/>
    </location>
</feature>
<evidence type="ECO:0000256" key="6">
    <source>
        <dbReference type="ARBA" id="ARBA00023136"/>
    </source>
</evidence>
<dbReference type="Pfam" id="PF00028">
    <property type="entry name" value="Cadherin"/>
    <property type="match status" value="2"/>
</dbReference>
<feature type="domain" description="Cadherin" evidence="9">
    <location>
        <begin position="646"/>
        <end position="746"/>
    </location>
</feature>
<sequence>MPRFDVVVEAIDRSGNKDSTTVVVSVADVNDNAPVFPTPSFTWNITEGPTNSSLDVTATDSDTGANGELEYRIVHGNIGGYFTIEMTPDNRALLRTALPLDYELRRTFQLIIEAKDHGVPPHAATATVTVNVFNINDSPPIFQRVNYEQEVSADLPVGYPILTLTANDVDHDRLSYSLTGDAACSSLAIDPLGVVSFTSPVSKRKPGLITCIVSVTDGVFTANATLRLNVFSGGQPTKETPAENHAPRFAKEVYTILVTPSQKNQMLKKITATDPDGDVLMYSIEPPEFRNLFAVDAEGQLSVRVPISDLKQSLYSFLIVAEDQGQPIMSTFTNIRVRVQENDAAVVTSNSVEGTVSTVPAQATSRLPSTLGGSSTGSENSLETTSAPETTASTTPLTTTQEVDLTTQPTQEVDLTTPSTTEKPREVHFTRPKYTYAIRSDSRVGTYLGRVGVDDREGVELVFETSKLFAIDKDGSIRTAAIFDGPIKVEDKILAVRQDTVVAEADFVVHVIAPASVSVSSTTSSTTQGVTADTEIPFVTGTLITTADTESSMGTGPQSPTPTTAEATSRTTSRSTVGTVESTLTAWSNSATFTTEITTKAEPSTSGSSSSVTVTLPSTQPHYTTLTTETIPPNQPSTSSTAFSFSRPMYFAFVPEGQYSNGIRLSVKPEAFSVNRNTTVRYEIDDSAGRVPFFVTTDGQLIIFDVDRESRSSYMFPIKATSPEFGTATAMVNVTILDVNDNYPTFDAAPSAVGVYSDVAVGTPLLHLTAHDRDADNYGTVVYGIEEPDTPFEIDPNDGTLFVGKPLASNLVTEFPLTVFARDKGRPSLRSTHKITVHVFDPSAEQPIFPNELPEKVVFVGTQPGTEVETILAGPTINTKPTQDKILYGLVDNHGGLFEIEDGGRLVLGRRPTEAESNRYVQLNITAENSHGKTWVLLNVFVEGQPTTPGGSTVTQSPTATSSCYFPTKVYNAEIMENRKGRTRVAKVTSSCENDGRPYAYTMSPPSDDFELNSASGEIYAVRPLDREKRSFHFLYISVSGGSIGNRNRVARQNPIIEQAMAKLTESQTLVVVRVLDENDNPPRFVHLNEDESMTAVVDWQARLFSPVLRLEAKDADERAELSYSLTGADHEYFLVNTTSGLVILAKTLSDFSGEFLEFSASVSDGVHQAQVPIKVYVISPSSSLVQLTAEKPHSQIDQVSVERTLNELTGLDNRLLAKQPYVDGQGHADPTRKRAIATSDREYMVSAKAGPRPYDVEAITRTTAQRVLSARPLPEPLTHQCVFWFLRLTLQKVWLRS</sequence>
<evidence type="ECO:0000256" key="3">
    <source>
        <dbReference type="ARBA" id="ARBA00022737"/>
    </source>
</evidence>
<feature type="compositionally biased region" description="Low complexity" evidence="8">
    <location>
        <begin position="561"/>
        <end position="578"/>
    </location>
</feature>
<evidence type="ECO:0000256" key="7">
    <source>
        <dbReference type="PROSITE-ProRule" id="PRU00043"/>
    </source>
</evidence>
<evidence type="ECO:0000256" key="2">
    <source>
        <dbReference type="ARBA" id="ARBA00022692"/>
    </source>
</evidence>